<sequence>MMNLTAADGHTLSAYQAEPAEAPKGAVVIVHDMFGLTPDMIRTADDLAAQGYLTLAPALFDRAAPGTVLSYDEEGFARGLALIEQIGREPALNDIQAAVEAASPAGKVAVIGFSWGGGLAYEAANRLRGAACVVGFCPLGVLQSGAEKRRVPTLLHFGASDPLLPATLVQPFRDLRPDVSAFSYAGATHGFTSRDRATLHVGAREQAFARTQTFIAQYVEGVSPAVLKNAGAYAQAKTERRKGGAAKEEAGPPA</sequence>
<dbReference type="InterPro" id="IPR051049">
    <property type="entry name" value="Dienelactone_hydrolase-like"/>
</dbReference>
<dbReference type="Proteomes" id="UP000606044">
    <property type="component" value="Unassembled WGS sequence"/>
</dbReference>
<protein>
    <submittedName>
        <fullName evidence="2">Carboxymethylenebutenolidase</fullName>
    </submittedName>
</protein>
<evidence type="ECO:0000313" key="2">
    <source>
        <dbReference type="EMBL" id="GGF67276.1"/>
    </source>
</evidence>
<dbReference type="PANTHER" id="PTHR46623:SF6">
    <property type="entry name" value="ALPHA_BETA-HYDROLASES SUPERFAMILY PROTEIN"/>
    <property type="match status" value="1"/>
</dbReference>
<dbReference type="GO" id="GO:0016787">
    <property type="term" value="F:hydrolase activity"/>
    <property type="evidence" value="ECO:0007669"/>
    <property type="project" value="InterPro"/>
</dbReference>
<evidence type="ECO:0000259" key="1">
    <source>
        <dbReference type="Pfam" id="PF01738"/>
    </source>
</evidence>
<gene>
    <name evidence="2" type="ORF">GCM10007301_28700</name>
</gene>
<dbReference type="Pfam" id="PF01738">
    <property type="entry name" value="DLH"/>
    <property type="match status" value="1"/>
</dbReference>
<keyword evidence="3" id="KW-1185">Reference proteome</keyword>
<dbReference type="AlphaFoldDB" id="A0A917C2R8"/>
<name>A0A917C2R8_9HYPH</name>
<dbReference type="EMBL" id="BMCT01000003">
    <property type="protein sequence ID" value="GGF67276.1"/>
    <property type="molecule type" value="Genomic_DNA"/>
</dbReference>
<reference evidence="2" key="1">
    <citation type="journal article" date="2014" name="Int. J. Syst. Evol. Microbiol.">
        <title>Complete genome sequence of Corynebacterium casei LMG S-19264T (=DSM 44701T), isolated from a smear-ripened cheese.</title>
        <authorList>
            <consortium name="US DOE Joint Genome Institute (JGI-PGF)"/>
            <person name="Walter F."/>
            <person name="Albersmeier A."/>
            <person name="Kalinowski J."/>
            <person name="Ruckert C."/>
        </authorList>
    </citation>
    <scope>NUCLEOTIDE SEQUENCE</scope>
    <source>
        <strain evidence="2">CCM 7897</strain>
    </source>
</reference>
<accession>A0A917C2R8</accession>
<dbReference type="InterPro" id="IPR029058">
    <property type="entry name" value="AB_hydrolase_fold"/>
</dbReference>
<feature type="domain" description="Dienelactone hydrolase" evidence="1">
    <location>
        <begin position="13"/>
        <end position="218"/>
    </location>
</feature>
<dbReference type="RefSeq" id="WP_188579598.1">
    <property type="nucleotide sequence ID" value="NZ_BMCT01000003.1"/>
</dbReference>
<evidence type="ECO:0000313" key="3">
    <source>
        <dbReference type="Proteomes" id="UP000606044"/>
    </source>
</evidence>
<proteinExistence type="predicted"/>
<dbReference type="Gene3D" id="3.40.50.1820">
    <property type="entry name" value="alpha/beta hydrolase"/>
    <property type="match status" value="1"/>
</dbReference>
<reference evidence="2" key="2">
    <citation type="submission" date="2020-09" db="EMBL/GenBank/DDBJ databases">
        <authorList>
            <person name="Sun Q."/>
            <person name="Sedlacek I."/>
        </authorList>
    </citation>
    <scope>NUCLEOTIDE SEQUENCE</scope>
    <source>
        <strain evidence="2">CCM 7897</strain>
    </source>
</reference>
<comment type="caution">
    <text evidence="2">The sequence shown here is derived from an EMBL/GenBank/DDBJ whole genome shotgun (WGS) entry which is preliminary data.</text>
</comment>
<organism evidence="2 3">
    <name type="scientific">Azorhizobium oxalatiphilum</name>
    <dbReference type="NCBI Taxonomy" id="980631"/>
    <lineage>
        <taxon>Bacteria</taxon>
        <taxon>Pseudomonadati</taxon>
        <taxon>Pseudomonadota</taxon>
        <taxon>Alphaproteobacteria</taxon>
        <taxon>Hyphomicrobiales</taxon>
        <taxon>Xanthobacteraceae</taxon>
        <taxon>Azorhizobium</taxon>
    </lineage>
</organism>
<dbReference type="SUPFAM" id="SSF53474">
    <property type="entry name" value="alpha/beta-Hydrolases"/>
    <property type="match status" value="1"/>
</dbReference>
<dbReference type="PANTHER" id="PTHR46623">
    <property type="entry name" value="CARBOXYMETHYLENEBUTENOLIDASE-RELATED"/>
    <property type="match status" value="1"/>
</dbReference>
<dbReference type="InterPro" id="IPR002925">
    <property type="entry name" value="Dienelactn_hydro"/>
</dbReference>